<protein>
    <submittedName>
        <fullName evidence="1">Uncharacterized protein</fullName>
    </submittedName>
</protein>
<dbReference type="EMBL" id="VSSQ01124151">
    <property type="protein sequence ID" value="MPN55195.1"/>
    <property type="molecule type" value="Genomic_DNA"/>
</dbReference>
<accession>A0A645IUU5</accession>
<evidence type="ECO:0000313" key="1">
    <source>
        <dbReference type="EMBL" id="MPN55195.1"/>
    </source>
</evidence>
<sequence length="86" mass="9993">MHRFTHFGGTTYRFFHRVHTGNTTQFHMNLTGTGTIHDKNCQSGPNEEHPKSKNIAWSETHIFHLLLGQSLYERALLQRQSPKVCM</sequence>
<proteinExistence type="predicted"/>
<reference evidence="1" key="1">
    <citation type="submission" date="2019-08" db="EMBL/GenBank/DDBJ databases">
        <authorList>
            <person name="Kucharzyk K."/>
            <person name="Murdoch R.W."/>
            <person name="Higgins S."/>
            <person name="Loffler F."/>
        </authorList>
    </citation>
    <scope>NUCLEOTIDE SEQUENCE</scope>
</reference>
<comment type="caution">
    <text evidence="1">The sequence shown here is derived from an EMBL/GenBank/DDBJ whole genome shotgun (WGS) entry which is preliminary data.</text>
</comment>
<dbReference type="AlphaFoldDB" id="A0A645IUU5"/>
<organism evidence="1">
    <name type="scientific">bioreactor metagenome</name>
    <dbReference type="NCBI Taxonomy" id="1076179"/>
    <lineage>
        <taxon>unclassified sequences</taxon>
        <taxon>metagenomes</taxon>
        <taxon>ecological metagenomes</taxon>
    </lineage>
</organism>
<gene>
    <name evidence="1" type="ORF">SDC9_202874</name>
</gene>
<name>A0A645IUU5_9ZZZZ</name>